<dbReference type="GO" id="GO:0008168">
    <property type="term" value="F:methyltransferase activity"/>
    <property type="evidence" value="ECO:0007669"/>
    <property type="project" value="InterPro"/>
</dbReference>
<proteinExistence type="predicted"/>
<dbReference type="Gene3D" id="3.40.50.150">
    <property type="entry name" value="Vaccinia Virus protein VP39"/>
    <property type="match status" value="2"/>
</dbReference>
<evidence type="ECO:0000313" key="3">
    <source>
        <dbReference type="Proteomes" id="UP000580051"/>
    </source>
</evidence>
<evidence type="ECO:0000259" key="1">
    <source>
        <dbReference type="Pfam" id="PF06634"/>
    </source>
</evidence>
<dbReference type="InterPro" id="IPR002052">
    <property type="entry name" value="DNA_methylase_N6_adenine_CS"/>
</dbReference>
<feature type="domain" description="DUF1156" evidence="1">
    <location>
        <begin position="11"/>
        <end position="64"/>
    </location>
</feature>
<accession>A0A6V8QCF2</accession>
<dbReference type="SUPFAM" id="SSF53335">
    <property type="entry name" value="S-adenosyl-L-methionine-dependent methyltransferases"/>
    <property type="match status" value="2"/>
</dbReference>
<gene>
    <name evidence="2" type="ORF">HKBW3S06_00404</name>
</gene>
<dbReference type="PROSITE" id="PS00092">
    <property type="entry name" value="N6_MTASE"/>
    <property type="match status" value="1"/>
</dbReference>
<organism evidence="2 3">
    <name type="scientific">Candidatus Hakubella thermalkaliphila</name>
    <dbReference type="NCBI Taxonomy" id="2754717"/>
    <lineage>
        <taxon>Bacteria</taxon>
        <taxon>Bacillati</taxon>
        <taxon>Actinomycetota</taxon>
        <taxon>Actinomycetota incertae sedis</taxon>
        <taxon>Candidatus Hakubellales</taxon>
        <taxon>Candidatus Hakubellaceae</taxon>
        <taxon>Candidatus Hakubella</taxon>
    </lineage>
</organism>
<protein>
    <recommendedName>
        <fullName evidence="1">DUF1156 domain-containing protein</fullName>
    </recommendedName>
</protein>
<comment type="caution">
    <text evidence="2">The sequence shown here is derived from an EMBL/GenBank/DDBJ whole genome shotgun (WGS) entry which is preliminary data.</text>
</comment>
<sequence>MRNDTRLIEDYLPIREISAESSREKSIRRGHISTLHLWWARRPLVACRAAVYGALVAAPGTKNGRGGKSKFVQELCRYPGDERKIETARQHILEAHAERLSQELRKKVTVEDILQGKAPRPRVLDMFAGGGAIPLEALRLGCEAYALELNPVAHLIELCTLVYPQKFGRPDPDAKGSAKDSTWAGLVEEVEYWGKWVLEKVKEEIGDLYPSIPDPGEHKVSKSVQEAMFGSASQALEDGFLTPVTYLWTRTVPCKNRSCNTTVPLVRQTWLCKKRGRYAALKAAPEVAKNRVCFTVVQSYARTEAEAIREFGLDPGAFSRAGNTACFFCGTVADSGYVKQEGRAGRMGKQLMAVVCAKAGQRGKIYLGTDEVDSNLLPDDDAIQQRIAQLCRETGLTVPKEPLPHYVIGGGGICKPYGFTLWRDIFTQRQMLSLLTFIKWVHCAHQQMLKESYSYEHAQVVVTYLGLWIDKVADYGSANCRWIGQTEAIADTLARQALPMIWDFAEFVPFASAGSNAKSILGSIVDGFDSAIVSSLPAHVSRGTATLLPYESNFFDAIVVDPPYYDNVGYAILSDFFYVWLRRTVGYLYLEHFATELAPKKNEVVADAKRHTGREKARRAYEEMMFQSFKEAFRALKPNAPMVLVYAHKTTAGWTTLVDALRRAGLVVTESWPLQTERRGRLLEIGSAALASSIFLVARKREESATVGDYAQVRSELEEIIRERVETLWSMGISGADLVIACVGAGLKAFTRYERVELPNGDEIPAERFLSEVEGVVLDTILEKLFGVSRYSVSAVDAPTRFYVLWRYAYGRAEVDAGEAIVFAYPQGVELDGPQGLSLGRNPLLYKKKNKYCLRDFTDRGQDEKLGLSYVETIVSGSRSRRRMAQRASETLSLFEPEELGETAANTLLCEASLIDVLHRLLWLMENSTAQVSEFLDQAQPNVEQLRLVTQALAGPALQGGSGRLTTDSESAALQKLIANWRHIVEDNLFRKR</sequence>
<reference evidence="2 3" key="1">
    <citation type="journal article" date="2020" name="Front. Microbiol.">
        <title>Single-cell genomics of novel Actinobacteria with the Wood-Ljungdahl pathway discovered in a serpentinizing system.</title>
        <authorList>
            <person name="Merino N."/>
            <person name="Kawai M."/>
            <person name="Boyd E.S."/>
            <person name="Colman D.R."/>
            <person name="McGlynn S.E."/>
            <person name="Nealson K.H."/>
            <person name="Kurokawa K."/>
            <person name="Hongoh Y."/>
        </authorList>
    </citation>
    <scope>NUCLEOTIDE SEQUENCE [LARGE SCALE GENOMIC DNA]</scope>
    <source>
        <strain evidence="2 3">S06</strain>
    </source>
</reference>
<dbReference type="InterPro" id="IPR029063">
    <property type="entry name" value="SAM-dependent_MTases_sf"/>
</dbReference>
<dbReference type="Proteomes" id="UP000580051">
    <property type="component" value="Unassembled WGS sequence"/>
</dbReference>
<dbReference type="AlphaFoldDB" id="A0A6V8QCF2"/>
<dbReference type="EMBL" id="BLRV01000023">
    <property type="protein sequence ID" value="GFP21178.1"/>
    <property type="molecule type" value="Genomic_DNA"/>
</dbReference>
<dbReference type="GO" id="GO:0003676">
    <property type="term" value="F:nucleic acid binding"/>
    <property type="evidence" value="ECO:0007669"/>
    <property type="project" value="InterPro"/>
</dbReference>
<evidence type="ECO:0000313" key="2">
    <source>
        <dbReference type="EMBL" id="GFP21178.1"/>
    </source>
</evidence>
<dbReference type="InterPro" id="IPR009537">
    <property type="entry name" value="DUF1156"/>
</dbReference>
<dbReference type="RefSeq" id="WP_176226313.1">
    <property type="nucleotide sequence ID" value="NZ_BLRV01000023.1"/>
</dbReference>
<dbReference type="GO" id="GO:0032259">
    <property type="term" value="P:methylation"/>
    <property type="evidence" value="ECO:0007669"/>
    <property type="project" value="InterPro"/>
</dbReference>
<dbReference type="Pfam" id="PF06634">
    <property type="entry name" value="DUF1156"/>
    <property type="match status" value="1"/>
</dbReference>
<name>A0A6V8QCF2_9ACTN</name>